<gene>
    <name evidence="2" type="ORF">ENG63_03215</name>
</gene>
<dbReference type="EMBL" id="DRBS01000125">
    <property type="protein sequence ID" value="HDD43855.1"/>
    <property type="molecule type" value="Genomic_DNA"/>
</dbReference>
<comment type="caution">
    <text evidence="2">The sequence shown here is derived from an EMBL/GenBank/DDBJ whole genome shotgun (WGS) entry which is preliminary data.</text>
</comment>
<sequence>MEEKEFSLEKWEQEINKELSFLEEILDEKETSEKPSPTWQVLEKKLNNFLKVKDKSLGEEILSQCESLISKTDKSTQLYLRLIQNLVKGLLKFENISQLLNKMVANLPLIFSNANPTKKEDLVQSFYYQYQTLKGKPTSSLRETNLKKEEIENLLKQVIESVEAKLHEINIKVEENQRTLHRLLVGPSSEKIEQEKIEGIKETPENEAKFYILEIGEKKFALPAETVVNVYKISPKKAKKLTQKSLIKFGQLGSFFNPITKGLKGELKKVKKSQLKNMFLNVFQPAEGLQNNNYNGAVVVKVSDIDSYGVIFVDRIPSLDKPISGKLLEDKVETPEGTYPFLNLKALWTEKQIELGLT</sequence>
<organism evidence="2">
    <name type="scientific">Desulfofervidus auxilii</name>
    <dbReference type="NCBI Taxonomy" id="1621989"/>
    <lineage>
        <taxon>Bacteria</taxon>
        <taxon>Pseudomonadati</taxon>
        <taxon>Thermodesulfobacteriota</taxon>
        <taxon>Candidatus Desulfofervidia</taxon>
        <taxon>Candidatus Desulfofervidales</taxon>
        <taxon>Candidatus Desulfofervidaceae</taxon>
        <taxon>Candidatus Desulfofervidus</taxon>
    </lineage>
</organism>
<dbReference type="AlphaFoldDB" id="A0A7C0U2B5"/>
<reference evidence="2" key="1">
    <citation type="journal article" date="2020" name="mSystems">
        <title>Genome- and Community-Level Interaction Insights into Carbon Utilization and Element Cycling Functions of Hydrothermarchaeota in Hydrothermal Sediment.</title>
        <authorList>
            <person name="Zhou Z."/>
            <person name="Liu Y."/>
            <person name="Xu W."/>
            <person name="Pan J."/>
            <person name="Luo Z.H."/>
            <person name="Li M."/>
        </authorList>
    </citation>
    <scope>NUCLEOTIDE SEQUENCE [LARGE SCALE GENOMIC DNA]</scope>
    <source>
        <strain evidence="2">HyVt-233</strain>
    </source>
</reference>
<evidence type="ECO:0000256" key="1">
    <source>
        <dbReference type="SAM" id="Coils"/>
    </source>
</evidence>
<evidence type="ECO:0000313" key="2">
    <source>
        <dbReference type="EMBL" id="HDD43855.1"/>
    </source>
</evidence>
<keyword evidence="1" id="KW-0175">Coiled coil</keyword>
<proteinExistence type="predicted"/>
<feature type="coiled-coil region" evidence="1">
    <location>
        <begin position="141"/>
        <end position="179"/>
    </location>
</feature>
<accession>A0A7C0U2B5</accession>
<name>A0A7C0U2B5_DESA2</name>
<dbReference type="Proteomes" id="UP000886289">
    <property type="component" value="Unassembled WGS sequence"/>
</dbReference>
<protein>
    <submittedName>
        <fullName evidence="2">Uncharacterized protein</fullName>
    </submittedName>
</protein>